<dbReference type="AlphaFoldDB" id="A0A371AVV0"/>
<evidence type="ECO:0000259" key="1">
    <source>
        <dbReference type="Pfam" id="PF03551"/>
    </source>
</evidence>
<evidence type="ECO:0000313" key="3">
    <source>
        <dbReference type="Proteomes" id="UP000255036"/>
    </source>
</evidence>
<dbReference type="InterPro" id="IPR036390">
    <property type="entry name" value="WH_DNA-bd_sf"/>
</dbReference>
<dbReference type="OrthoDB" id="9808762at2"/>
<reference evidence="2 3" key="1">
    <citation type="submission" date="2018-07" db="EMBL/GenBank/DDBJ databases">
        <title>Anaerosacharophilus polymeroproducens gen. nov. sp. nov., an anaerobic bacterium isolated from salt field.</title>
        <authorList>
            <person name="Kim W."/>
            <person name="Yang S.-H."/>
            <person name="Oh J."/>
            <person name="Lee J.-H."/>
            <person name="Kwon K.K."/>
        </authorList>
    </citation>
    <scope>NUCLEOTIDE SEQUENCE [LARGE SCALE GENOMIC DNA]</scope>
    <source>
        <strain evidence="2 3">MCWD5</strain>
    </source>
</reference>
<comment type="caution">
    <text evidence="2">The sequence shown here is derived from an EMBL/GenBank/DDBJ whole genome shotgun (WGS) entry which is preliminary data.</text>
</comment>
<sequence length="195" mass="22946">MVQLLILYFFSLKATHGYEIQKFIQLNHMDEWNNIQSGSLYYAIRKLERDGHICFVEKFGEGEKKKQIYKITEKGREMLHILALEEARKPLQSISCEKFLFYPIAASLTKNELVECITSQQSKLQQKMNNINQWYKEKESSGCAMEFVTLEYMKTSIENQLKWHQALLTHIDETIMAAQKISALIQKIDYMTYTP</sequence>
<name>A0A371AVV0_9FIRM</name>
<dbReference type="InterPro" id="IPR036388">
    <property type="entry name" value="WH-like_DNA-bd_sf"/>
</dbReference>
<dbReference type="PANTHER" id="PTHR43252:SF2">
    <property type="entry name" value="TRANSCRIPTION REGULATOR, PADR-LIKE FAMILY"/>
    <property type="match status" value="1"/>
</dbReference>
<evidence type="ECO:0000313" key="2">
    <source>
        <dbReference type="EMBL" id="RDU23659.1"/>
    </source>
</evidence>
<dbReference type="SUPFAM" id="SSF46785">
    <property type="entry name" value="Winged helix' DNA-binding domain"/>
    <property type="match status" value="1"/>
</dbReference>
<dbReference type="Gene3D" id="1.10.10.10">
    <property type="entry name" value="Winged helix-like DNA-binding domain superfamily/Winged helix DNA-binding domain"/>
    <property type="match status" value="1"/>
</dbReference>
<dbReference type="InterPro" id="IPR005149">
    <property type="entry name" value="Tscrpt_reg_PadR_N"/>
</dbReference>
<keyword evidence="3" id="KW-1185">Reference proteome</keyword>
<gene>
    <name evidence="2" type="ORF">DWV06_08740</name>
</gene>
<dbReference type="Pfam" id="PF03551">
    <property type="entry name" value="PadR"/>
    <property type="match status" value="1"/>
</dbReference>
<dbReference type="Proteomes" id="UP000255036">
    <property type="component" value="Unassembled WGS sequence"/>
</dbReference>
<organism evidence="2 3">
    <name type="scientific">Anaerosacchariphilus polymeriproducens</name>
    <dbReference type="NCBI Taxonomy" id="1812858"/>
    <lineage>
        <taxon>Bacteria</taxon>
        <taxon>Bacillati</taxon>
        <taxon>Bacillota</taxon>
        <taxon>Clostridia</taxon>
        <taxon>Lachnospirales</taxon>
        <taxon>Lachnospiraceae</taxon>
        <taxon>Anaerosacchariphilus</taxon>
    </lineage>
</organism>
<dbReference type="EMBL" id="QRCT01000020">
    <property type="protein sequence ID" value="RDU23659.1"/>
    <property type="molecule type" value="Genomic_DNA"/>
</dbReference>
<feature type="domain" description="Transcription regulator PadR N-terminal" evidence="1">
    <location>
        <begin position="6"/>
        <end position="80"/>
    </location>
</feature>
<proteinExistence type="predicted"/>
<accession>A0A371AVV0</accession>
<dbReference type="PANTHER" id="PTHR43252">
    <property type="entry name" value="TRANSCRIPTIONAL REGULATOR YQJI"/>
    <property type="match status" value="1"/>
</dbReference>
<protein>
    <submittedName>
        <fullName evidence="2">PadR family transcriptional regulator</fullName>
    </submittedName>
</protein>
<dbReference type="RefSeq" id="WP_115481804.1">
    <property type="nucleotide sequence ID" value="NZ_QRCT01000020.1"/>
</dbReference>